<sequence>MAPARYWWRPIRCLLGSVSGVQAGRPIMYEMCVGPEKAGGALVWHVMAKQAAATLCGERLRERIEASDGERARHCPDCMASFEKLMASTPC</sequence>
<dbReference type="AlphaFoldDB" id="A3KJ47"/>
<gene>
    <name evidence="1" type="ORF">SAML0745</name>
</gene>
<accession>A3KJ47</accession>
<dbReference type="EMBL" id="AM238663">
    <property type="protein sequence ID" value="CAJ89731.1"/>
    <property type="molecule type" value="Genomic_DNA"/>
</dbReference>
<protein>
    <submittedName>
        <fullName evidence="1">Uncharacterized protein</fullName>
    </submittedName>
</protein>
<evidence type="ECO:0000313" key="1">
    <source>
        <dbReference type="EMBL" id="CAJ89731.1"/>
    </source>
</evidence>
<organism evidence="1">
    <name type="scientific">Streptomyces ambofaciens (strain ATCC 23877 / 3486 / DSM 40053 / JCM 4204 / NBRC 12836 / NRRL B-2516)</name>
    <dbReference type="NCBI Taxonomy" id="278992"/>
    <lineage>
        <taxon>Bacteria</taxon>
        <taxon>Bacillati</taxon>
        <taxon>Actinomycetota</taxon>
        <taxon>Actinomycetes</taxon>
        <taxon>Kitasatosporales</taxon>
        <taxon>Streptomycetaceae</taxon>
        <taxon>Streptomyces</taxon>
    </lineage>
</organism>
<name>A3KJ47_STRA7</name>
<proteinExistence type="predicted"/>
<reference evidence="1" key="1">
    <citation type="journal article" date="2006" name="Mol. Biol. Evol.">
        <title>Evolution of the terminal regions of the Streptomyces linear chromosome.</title>
        <authorList>
            <person name="Choulet F."/>
            <person name="Aigle B."/>
            <person name="Gallois A."/>
            <person name="Mangenot S."/>
            <person name="Gerbaud C."/>
            <person name="Truong C."/>
            <person name="Francou F.X."/>
            <person name="Fourrier C."/>
            <person name="Guerineau M."/>
            <person name="Decaris B."/>
            <person name="Barbe V."/>
            <person name="Pernodet J.L."/>
            <person name="Leblond P."/>
        </authorList>
    </citation>
    <scope>NUCLEOTIDE SEQUENCE</scope>
    <source>
        <strain evidence="1">ATCC 23877</strain>
    </source>
</reference>